<dbReference type="RefSeq" id="WP_215916584.1">
    <property type="nucleotide sequence ID" value="NZ_JAHKNI010000002.1"/>
</dbReference>
<dbReference type="EMBL" id="JAHKNI010000002">
    <property type="protein sequence ID" value="MBU3061756.1"/>
    <property type="molecule type" value="Genomic_DNA"/>
</dbReference>
<reference evidence="1 2" key="1">
    <citation type="submission" date="2021-06" db="EMBL/GenBank/DDBJ databases">
        <title>Actinomycetes sequencing.</title>
        <authorList>
            <person name="Shan Q."/>
        </authorList>
    </citation>
    <scope>NUCLEOTIDE SEQUENCE [LARGE SCALE GENOMIC DNA]</scope>
    <source>
        <strain evidence="1 2">NEAU-G5</strain>
    </source>
</reference>
<evidence type="ECO:0000313" key="1">
    <source>
        <dbReference type="EMBL" id="MBU3061756.1"/>
    </source>
</evidence>
<dbReference type="InterPro" id="IPR024520">
    <property type="entry name" value="DUF3558"/>
</dbReference>
<dbReference type="Proteomes" id="UP000733379">
    <property type="component" value="Unassembled WGS sequence"/>
</dbReference>
<evidence type="ECO:0000313" key="2">
    <source>
        <dbReference type="Proteomes" id="UP000733379"/>
    </source>
</evidence>
<gene>
    <name evidence="1" type="ORF">KO481_09490</name>
</gene>
<proteinExistence type="predicted"/>
<protein>
    <submittedName>
        <fullName evidence="1">DUF3558 domain-containing protein</fullName>
    </submittedName>
</protein>
<accession>A0ABS6AW64</accession>
<name>A0ABS6AW64_9NOCA</name>
<dbReference type="Pfam" id="PF12079">
    <property type="entry name" value="DUF3558"/>
    <property type="match status" value="1"/>
</dbReference>
<organism evidence="1 2">
    <name type="scientific">Nocardia albiluteola</name>
    <dbReference type="NCBI Taxonomy" id="2842303"/>
    <lineage>
        <taxon>Bacteria</taxon>
        <taxon>Bacillati</taxon>
        <taxon>Actinomycetota</taxon>
        <taxon>Actinomycetes</taxon>
        <taxon>Mycobacteriales</taxon>
        <taxon>Nocardiaceae</taxon>
        <taxon>Nocardia</taxon>
    </lineage>
</organism>
<keyword evidence="2" id="KW-1185">Reference proteome</keyword>
<comment type="caution">
    <text evidence="1">The sequence shown here is derived from an EMBL/GenBank/DDBJ whole genome shotgun (WGS) entry which is preliminary data.</text>
</comment>
<sequence>MGSLGLVWKRVAAAVGTGAALMVAMGCGSPGTPTTTPSPSTPAPAAAIGRCGSVGDAQIAQATGLSGLQQVSANPLRCAWETGGGADYAVVFEWFRGTPLADRRTQVTLGTSASVQVAGHSGILWSGPQACELAVESGGEDFIDWIVTAAGRGSARPAACSDLEKLAAATLAKAG</sequence>